<keyword evidence="3" id="KW-1185">Reference proteome</keyword>
<dbReference type="EMBL" id="JACSEA010000014">
    <property type="protein sequence ID" value="KAF7385937.1"/>
    <property type="molecule type" value="Genomic_DNA"/>
</dbReference>
<name>A0A834MUK9_VESVU</name>
<evidence type="ECO:0000256" key="1">
    <source>
        <dbReference type="SAM" id="MobiDB-lite"/>
    </source>
</evidence>
<protein>
    <submittedName>
        <fullName evidence="2">Uncharacterized protein</fullName>
    </submittedName>
</protein>
<organism evidence="2 3">
    <name type="scientific">Vespula vulgaris</name>
    <name type="common">Yellow jacket</name>
    <name type="synonym">Wasp</name>
    <dbReference type="NCBI Taxonomy" id="7454"/>
    <lineage>
        <taxon>Eukaryota</taxon>
        <taxon>Metazoa</taxon>
        <taxon>Ecdysozoa</taxon>
        <taxon>Arthropoda</taxon>
        <taxon>Hexapoda</taxon>
        <taxon>Insecta</taxon>
        <taxon>Pterygota</taxon>
        <taxon>Neoptera</taxon>
        <taxon>Endopterygota</taxon>
        <taxon>Hymenoptera</taxon>
        <taxon>Apocrita</taxon>
        <taxon>Aculeata</taxon>
        <taxon>Vespoidea</taxon>
        <taxon>Vespidae</taxon>
        <taxon>Vespinae</taxon>
        <taxon>Vespula</taxon>
    </lineage>
</organism>
<accession>A0A834MUK9</accession>
<evidence type="ECO:0000313" key="2">
    <source>
        <dbReference type="EMBL" id="KAF7385937.1"/>
    </source>
</evidence>
<comment type="caution">
    <text evidence="2">The sequence shown here is derived from an EMBL/GenBank/DDBJ whole genome shotgun (WGS) entry which is preliminary data.</text>
</comment>
<feature type="compositionally biased region" description="Polar residues" evidence="1">
    <location>
        <begin position="100"/>
        <end position="109"/>
    </location>
</feature>
<reference evidence="2" key="1">
    <citation type="journal article" date="2020" name="G3 (Bethesda)">
        <title>High-Quality Assemblies for Three Invasive Social Wasps from the &lt;i&gt;Vespula&lt;/i&gt; Genus.</title>
        <authorList>
            <person name="Harrop T.W.R."/>
            <person name="Guhlin J."/>
            <person name="McLaughlin G.M."/>
            <person name="Permina E."/>
            <person name="Stockwell P."/>
            <person name="Gilligan J."/>
            <person name="Le Lec M.F."/>
            <person name="Gruber M.A.M."/>
            <person name="Quinn O."/>
            <person name="Lovegrove M."/>
            <person name="Duncan E.J."/>
            <person name="Remnant E.J."/>
            <person name="Van Eeckhoven J."/>
            <person name="Graham B."/>
            <person name="Knapp R.A."/>
            <person name="Langford K.W."/>
            <person name="Kronenberg Z."/>
            <person name="Press M.O."/>
            <person name="Eacker S.M."/>
            <person name="Wilson-Rankin E.E."/>
            <person name="Purcell J."/>
            <person name="Lester P.J."/>
            <person name="Dearden P.K."/>
        </authorList>
    </citation>
    <scope>NUCLEOTIDE SEQUENCE</scope>
    <source>
        <strain evidence="2">Marl-1</strain>
    </source>
</reference>
<feature type="region of interest" description="Disordered" evidence="1">
    <location>
        <begin position="90"/>
        <end position="109"/>
    </location>
</feature>
<dbReference type="AlphaFoldDB" id="A0A834MUK9"/>
<dbReference type="Proteomes" id="UP000614350">
    <property type="component" value="Unassembled WGS sequence"/>
</dbReference>
<sequence>MAIGDSEKWLSVCNIVSRSGFHAFSASSSVSTVTITLAFLTILDADVHVDSFYVSMPRGVADILRCLTHQTYDTINNSIENISNLGNFVPDDLRSRNKNEMSSGESQKP</sequence>
<gene>
    <name evidence="2" type="ORF">HZH66_011779</name>
</gene>
<evidence type="ECO:0000313" key="3">
    <source>
        <dbReference type="Proteomes" id="UP000614350"/>
    </source>
</evidence>
<proteinExistence type="predicted"/>